<dbReference type="EMBL" id="GEGO01004426">
    <property type="protein sequence ID" value="JAR90978.1"/>
    <property type="molecule type" value="Transcribed_RNA"/>
</dbReference>
<name>A0A147BJN6_IXORI</name>
<evidence type="ECO:0000313" key="1">
    <source>
        <dbReference type="EMBL" id="JAR90978.1"/>
    </source>
</evidence>
<reference evidence="1" key="1">
    <citation type="journal article" date="2018" name="PLoS Negl. Trop. Dis.">
        <title>Sialome diversity of ticks revealed by RNAseq of single tick salivary glands.</title>
        <authorList>
            <person name="Perner J."/>
            <person name="Kropackova S."/>
            <person name="Kopacek P."/>
            <person name="Ribeiro J.M."/>
        </authorList>
    </citation>
    <scope>NUCLEOTIDE SEQUENCE</scope>
    <source>
        <strain evidence="1">Siblings of single egg batch collected in Ceske Budejovice</strain>
        <tissue evidence="1">Salivary glands</tissue>
    </source>
</reference>
<proteinExistence type="predicted"/>
<organism evidence="1">
    <name type="scientific">Ixodes ricinus</name>
    <name type="common">Common tick</name>
    <name type="synonym">Acarus ricinus</name>
    <dbReference type="NCBI Taxonomy" id="34613"/>
    <lineage>
        <taxon>Eukaryota</taxon>
        <taxon>Metazoa</taxon>
        <taxon>Ecdysozoa</taxon>
        <taxon>Arthropoda</taxon>
        <taxon>Chelicerata</taxon>
        <taxon>Arachnida</taxon>
        <taxon>Acari</taxon>
        <taxon>Parasitiformes</taxon>
        <taxon>Ixodida</taxon>
        <taxon>Ixodoidea</taxon>
        <taxon>Ixodidae</taxon>
        <taxon>Ixodinae</taxon>
        <taxon>Ixodes</taxon>
    </lineage>
</organism>
<sequence>MWKRRAADKPALKAYISHKEICKEHFFDNTLGNCLLFETRSGTLKMKWWQVKCGKDKANMMCAISGEEEETVEHLVLLYKMLRLQQPS</sequence>
<protein>
    <submittedName>
        <fullName evidence="1">Uncharacterized protein</fullName>
    </submittedName>
</protein>
<dbReference type="AlphaFoldDB" id="A0A147BJN6"/>
<accession>A0A147BJN6</accession>